<dbReference type="AlphaFoldDB" id="A0A6J6FSD9"/>
<protein>
    <submittedName>
        <fullName evidence="1">Unannotated protein</fullName>
    </submittedName>
</protein>
<gene>
    <name evidence="1" type="ORF">UFOPK1820_00097</name>
    <name evidence="2" type="ORF">UFOPK1960_00921</name>
    <name evidence="3" type="ORF">UFOPK3889_00808</name>
</gene>
<evidence type="ECO:0000313" key="1">
    <source>
        <dbReference type="EMBL" id="CAB4589995.1"/>
    </source>
</evidence>
<evidence type="ECO:0000313" key="3">
    <source>
        <dbReference type="EMBL" id="CAB4974196.1"/>
    </source>
</evidence>
<evidence type="ECO:0000313" key="2">
    <source>
        <dbReference type="EMBL" id="CAB4635054.1"/>
    </source>
</evidence>
<reference evidence="1" key="1">
    <citation type="submission" date="2020-05" db="EMBL/GenBank/DDBJ databases">
        <authorList>
            <person name="Chiriac C."/>
            <person name="Salcher M."/>
            <person name="Ghai R."/>
            <person name="Kavagutti S V."/>
        </authorList>
    </citation>
    <scope>NUCLEOTIDE SEQUENCE</scope>
</reference>
<dbReference type="EMBL" id="CAFBNZ010000154">
    <property type="protein sequence ID" value="CAB4974196.1"/>
    <property type="molecule type" value="Genomic_DNA"/>
</dbReference>
<name>A0A6J6FSD9_9ZZZZ</name>
<accession>A0A6J6FSD9</accession>
<proteinExistence type="predicted"/>
<organism evidence="1">
    <name type="scientific">freshwater metagenome</name>
    <dbReference type="NCBI Taxonomy" id="449393"/>
    <lineage>
        <taxon>unclassified sequences</taxon>
        <taxon>metagenomes</taxon>
        <taxon>ecological metagenomes</taxon>
    </lineage>
</organism>
<dbReference type="EMBL" id="CAEZVL010000140">
    <property type="protein sequence ID" value="CAB4635054.1"/>
    <property type="molecule type" value="Genomic_DNA"/>
</dbReference>
<sequence>MSPRRLWFNGRKSGTLDQVRFLRLRLYRLKARGASQCLEALAPVDLVRGSVAPKVARQHPKTLLRLPVKRWRTQVMGQRLKVQARLHPQRKSVSATIKRAVGQIFVKTTEPMLMSLSAAEVVSAMGVRSVVTLWRCKCVRTLPRWQSWKGAA</sequence>
<dbReference type="EMBL" id="CAEZUK010000007">
    <property type="protein sequence ID" value="CAB4589995.1"/>
    <property type="molecule type" value="Genomic_DNA"/>
</dbReference>